<name>A0A392S6G5_9FABA</name>
<reference evidence="1 2" key="1">
    <citation type="journal article" date="2018" name="Front. Plant Sci.">
        <title>Red Clover (Trifolium pratense) and Zigzag Clover (T. medium) - A Picture of Genomic Similarities and Differences.</title>
        <authorList>
            <person name="Dluhosova J."/>
            <person name="Istvanek J."/>
            <person name="Nedelnik J."/>
            <person name="Repkova J."/>
        </authorList>
    </citation>
    <scope>NUCLEOTIDE SEQUENCE [LARGE SCALE GENOMIC DNA]</scope>
    <source>
        <strain evidence="2">cv. 10/8</strain>
        <tissue evidence="1">Leaf</tissue>
    </source>
</reference>
<evidence type="ECO:0000313" key="1">
    <source>
        <dbReference type="EMBL" id="MCI43476.1"/>
    </source>
</evidence>
<proteinExistence type="predicted"/>
<evidence type="ECO:0000313" key="2">
    <source>
        <dbReference type="Proteomes" id="UP000265520"/>
    </source>
</evidence>
<keyword evidence="2" id="KW-1185">Reference proteome</keyword>
<dbReference type="EMBL" id="LXQA010317956">
    <property type="protein sequence ID" value="MCI43476.1"/>
    <property type="molecule type" value="Genomic_DNA"/>
</dbReference>
<feature type="non-terminal residue" evidence="1">
    <location>
        <position position="1"/>
    </location>
</feature>
<protein>
    <submittedName>
        <fullName evidence="1">Uncharacterized protein</fullName>
    </submittedName>
</protein>
<dbReference type="Proteomes" id="UP000265520">
    <property type="component" value="Unassembled WGS sequence"/>
</dbReference>
<comment type="caution">
    <text evidence="1">The sequence shown here is derived from an EMBL/GenBank/DDBJ whole genome shotgun (WGS) entry which is preliminary data.</text>
</comment>
<dbReference type="AlphaFoldDB" id="A0A392S6G5"/>
<sequence length="43" mass="4814">QKYFLILACDQMCEAAPANTIIKAGALKLYSQKEKYVPGHYPP</sequence>
<organism evidence="1 2">
    <name type="scientific">Trifolium medium</name>
    <dbReference type="NCBI Taxonomy" id="97028"/>
    <lineage>
        <taxon>Eukaryota</taxon>
        <taxon>Viridiplantae</taxon>
        <taxon>Streptophyta</taxon>
        <taxon>Embryophyta</taxon>
        <taxon>Tracheophyta</taxon>
        <taxon>Spermatophyta</taxon>
        <taxon>Magnoliopsida</taxon>
        <taxon>eudicotyledons</taxon>
        <taxon>Gunneridae</taxon>
        <taxon>Pentapetalae</taxon>
        <taxon>rosids</taxon>
        <taxon>fabids</taxon>
        <taxon>Fabales</taxon>
        <taxon>Fabaceae</taxon>
        <taxon>Papilionoideae</taxon>
        <taxon>50 kb inversion clade</taxon>
        <taxon>NPAAA clade</taxon>
        <taxon>Hologalegina</taxon>
        <taxon>IRL clade</taxon>
        <taxon>Trifolieae</taxon>
        <taxon>Trifolium</taxon>
    </lineage>
</organism>
<accession>A0A392S6G5</accession>